<dbReference type="OMA" id="QARFAVM"/>
<feature type="domain" description="C3H1-type" evidence="11">
    <location>
        <begin position="169"/>
        <end position="197"/>
    </location>
</feature>
<dbReference type="InterPro" id="IPR036612">
    <property type="entry name" value="KH_dom_type_1_sf"/>
</dbReference>
<dbReference type="Pfam" id="PF22675">
    <property type="entry name" value="KH-I_KHDC4-BBP"/>
    <property type="match status" value="1"/>
</dbReference>
<evidence type="ECO:0000256" key="5">
    <source>
        <dbReference type="ARBA" id="ARBA00022771"/>
    </source>
</evidence>
<dbReference type="PROSITE" id="PS50103">
    <property type="entry name" value="ZF_C3H1"/>
    <property type="match status" value="3"/>
</dbReference>
<evidence type="ECO:0000313" key="15">
    <source>
        <dbReference type="Proteomes" id="UP000019132"/>
    </source>
</evidence>
<keyword evidence="5 9" id="KW-0863">Zinc-finger</keyword>
<dbReference type="VEuPathDB" id="FungiDB:PYU1_G003041"/>
<evidence type="ECO:0008006" key="16">
    <source>
        <dbReference type="Google" id="ProtNLM"/>
    </source>
</evidence>
<dbReference type="GO" id="GO:0008270">
    <property type="term" value="F:zinc ion binding"/>
    <property type="evidence" value="ECO:0007669"/>
    <property type="project" value="UniProtKB-KW"/>
</dbReference>
<evidence type="ECO:0000259" key="13">
    <source>
        <dbReference type="PROSITE" id="PS51222"/>
    </source>
</evidence>
<feature type="domain" description="DCD" evidence="13">
    <location>
        <begin position="451"/>
        <end position="583"/>
    </location>
</feature>
<dbReference type="GO" id="GO:0005634">
    <property type="term" value="C:nucleus"/>
    <property type="evidence" value="ECO:0007669"/>
    <property type="project" value="UniProtKB-SubCell"/>
</dbReference>
<keyword evidence="6 9" id="KW-0862">Zinc</keyword>
<dbReference type="CDD" id="cd22386">
    <property type="entry name" value="KH-I_KHDC4_rpt2"/>
    <property type="match status" value="1"/>
</dbReference>
<keyword evidence="7" id="KW-0694">RNA-binding</keyword>
<dbReference type="SMART" id="SM00356">
    <property type="entry name" value="ZnF_C3H1"/>
    <property type="match status" value="4"/>
</dbReference>
<sequence length="800" mass="87612">MVLGLLLRDDEERALTFDFEALLPDDANDVMDDDKMDGSGGSSAFGGTSGGKKDFKRGTVVCRHWLRALCMKGDNCEFLHQYDMSKMPECRWGMECQVPECPFRHVPDEERVECAFYKQGFCSHGSSCRYRHIKLAREECPETADFSLQSKVADEENVKRRKAQPVNEFYKIAICKHWEKQGSCPFGDECHFAHGEKELRPFPKGEKDSKEAQMGGKPGGPGGDHGPRGGGAGPGFPVAERSQPPPVVLPDDNKLCKYFLLQSQSYHNLAHSVHHNQWTAPKEIQKQLKFAAETCDEVFLLITVGPSKHFQGVARIPSGALVNAGTEEGEDLSAGVVPYQSEGKTQWSGAFAIEWLRICECPWERLAQFENKHLPVPECPNGQELDAEMGHSLVRLLFNQAQIQLHYKSVEDEQQLPGGAEELAVRRREAAESVFGGSGAGFGGPTPRWKVSMPGFVFACNNTTIDECFGRMIFGLAKDQEQMALKHVVPGAPLFLLNMSDRHVLGIFEAVTPVVMNMAPGAFSHAAHVPSPFPVQTRFAVMLNAPAINTADPQIKQIVGERGIRIGPLTLQITQRLADVFAERCGAVFPPPKQLPGMGMPAHMGGPDPSFRAPNGAPKTASTGGGVKDPNAPALLEKLVVGIENDNEFSVTRRIIGHAGSNMKRISSEASGNAKIRVRGRGSGSKEGGQEEANEPLMILVSAENERSFRIAVDLTNELLANIHHEYRMFLAQKSQQQQHHRQGPPAAHFHGFPRGPPHQFHGPQGGFGGPPPHAGGFPMMRGGPPGQFNGHQQQQQEPK</sequence>
<dbReference type="SMART" id="SM00767">
    <property type="entry name" value="DCD"/>
    <property type="match status" value="1"/>
</dbReference>
<dbReference type="PANTHER" id="PTHR23102">
    <property type="entry name" value="CLEAVAGE AND POLYADENYLATION SPECIFICITY FACTOR SUBUNIT 4-RELATED"/>
    <property type="match status" value="1"/>
</dbReference>
<dbReference type="SUPFAM" id="SSF54791">
    <property type="entry name" value="Eukaryotic type KH-domain (KH-domain type I)"/>
    <property type="match status" value="1"/>
</dbReference>
<evidence type="ECO:0000256" key="8">
    <source>
        <dbReference type="ARBA" id="ARBA00023242"/>
    </source>
</evidence>
<dbReference type="STRING" id="431595.K3WDK3"/>
<dbReference type="InterPro" id="IPR047889">
    <property type="entry name" value="KHDC4_KH-I_second"/>
</dbReference>
<dbReference type="PANTHER" id="PTHR23102:SF24">
    <property type="entry name" value="CLEAVAGE AND POLYADENYLATION SPECIFICITY FACTOR SUBUNIT 4"/>
    <property type="match status" value="1"/>
</dbReference>
<feature type="region of interest" description="Disordered" evidence="10">
    <location>
        <begin position="199"/>
        <end position="247"/>
    </location>
</feature>
<dbReference type="FunFam" id="4.10.1000.10:FF:000017">
    <property type="entry name" value="Cleavage and polyadenylation specificity factor 30 kDa subunit"/>
    <property type="match status" value="1"/>
</dbReference>
<feature type="compositionally biased region" description="Low complexity" evidence="10">
    <location>
        <begin position="748"/>
        <end position="763"/>
    </location>
</feature>
<keyword evidence="3 9" id="KW-0479">Metal-binding</keyword>
<evidence type="ECO:0000313" key="14">
    <source>
        <dbReference type="EnsemblProtists" id="PYU1_T003044"/>
    </source>
</evidence>
<proteinExistence type="predicted"/>
<dbReference type="Pfam" id="PF04146">
    <property type="entry name" value="YTH"/>
    <property type="match status" value="1"/>
</dbReference>
<dbReference type="GO" id="GO:0051252">
    <property type="term" value="P:regulation of RNA metabolic process"/>
    <property type="evidence" value="ECO:0007669"/>
    <property type="project" value="UniProtKB-ARBA"/>
</dbReference>
<dbReference type="Pfam" id="PF10539">
    <property type="entry name" value="Dev_Cell_Death"/>
    <property type="match status" value="1"/>
</dbReference>
<feature type="domain" description="C3H1-type" evidence="11">
    <location>
        <begin position="56"/>
        <end position="83"/>
    </location>
</feature>
<dbReference type="InterPro" id="IPR045348">
    <property type="entry name" value="CPSF4/Yth1"/>
</dbReference>
<dbReference type="InterPro" id="IPR055256">
    <property type="entry name" value="KH_1_KHDC4/BBP-like"/>
</dbReference>
<dbReference type="Proteomes" id="UP000019132">
    <property type="component" value="Unassembled WGS sequence"/>
</dbReference>
<feature type="domain" description="C3H1-type" evidence="11">
    <location>
        <begin position="108"/>
        <end position="135"/>
    </location>
</feature>
<organism evidence="14 15">
    <name type="scientific">Globisporangium ultimum (strain ATCC 200006 / CBS 805.95 / DAOM BR144)</name>
    <name type="common">Pythium ultimum</name>
    <dbReference type="NCBI Taxonomy" id="431595"/>
    <lineage>
        <taxon>Eukaryota</taxon>
        <taxon>Sar</taxon>
        <taxon>Stramenopiles</taxon>
        <taxon>Oomycota</taxon>
        <taxon>Peronosporomycetes</taxon>
        <taxon>Pythiales</taxon>
        <taxon>Pythiaceae</taxon>
        <taxon>Globisporangium</taxon>
    </lineage>
</organism>
<feature type="compositionally biased region" description="Gly residues" evidence="10">
    <location>
        <begin position="216"/>
        <end position="234"/>
    </location>
</feature>
<evidence type="ECO:0000256" key="10">
    <source>
        <dbReference type="SAM" id="MobiDB-lite"/>
    </source>
</evidence>
<dbReference type="GO" id="GO:0010468">
    <property type="term" value="P:regulation of gene expression"/>
    <property type="evidence" value="ECO:0007669"/>
    <property type="project" value="UniProtKB-ARBA"/>
</dbReference>
<keyword evidence="2" id="KW-0507">mRNA processing</keyword>
<dbReference type="Gene3D" id="4.10.1000.10">
    <property type="entry name" value="Zinc finger, CCCH-type"/>
    <property type="match status" value="2"/>
</dbReference>
<dbReference type="SUPFAM" id="SSF90229">
    <property type="entry name" value="CCCH zinc finger"/>
    <property type="match status" value="3"/>
</dbReference>
<keyword evidence="4" id="KW-0677">Repeat</keyword>
<feature type="compositionally biased region" description="Gly residues" evidence="10">
    <location>
        <begin position="38"/>
        <end position="50"/>
    </location>
</feature>
<feature type="region of interest" description="Disordered" evidence="10">
    <location>
        <begin position="30"/>
        <end position="51"/>
    </location>
</feature>
<dbReference type="EnsemblProtists" id="PYU1_T003044">
    <property type="protein sequence ID" value="PYU1_T003044"/>
    <property type="gene ID" value="PYU1_G003041"/>
</dbReference>
<comment type="subcellular location">
    <subcellularLocation>
        <location evidence="1">Nucleus</location>
    </subcellularLocation>
</comment>
<evidence type="ECO:0000256" key="1">
    <source>
        <dbReference type="ARBA" id="ARBA00004123"/>
    </source>
</evidence>
<dbReference type="EMBL" id="GL376628">
    <property type="status" value="NOT_ANNOTATED_CDS"/>
    <property type="molecule type" value="Genomic_DNA"/>
</dbReference>
<reference evidence="15" key="2">
    <citation type="submission" date="2010-04" db="EMBL/GenBank/DDBJ databases">
        <authorList>
            <person name="Buell R."/>
            <person name="Hamilton J."/>
            <person name="Hostetler J."/>
        </authorList>
    </citation>
    <scope>NUCLEOTIDE SEQUENCE [LARGE SCALE GENOMIC DNA]</scope>
    <source>
        <strain evidence="15">DAOM:BR144</strain>
    </source>
</reference>
<keyword evidence="15" id="KW-1185">Reference proteome</keyword>
<dbReference type="InParanoid" id="K3WDK3"/>
<reference evidence="15" key="1">
    <citation type="journal article" date="2010" name="Genome Biol.">
        <title>Genome sequence of the necrotrophic plant pathogen Pythium ultimum reveals original pathogenicity mechanisms and effector repertoire.</title>
        <authorList>
            <person name="Levesque C.A."/>
            <person name="Brouwer H."/>
            <person name="Cano L."/>
            <person name="Hamilton J.P."/>
            <person name="Holt C."/>
            <person name="Huitema E."/>
            <person name="Raffaele S."/>
            <person name="Robideau G.P."/>
            <person name="Thines M."/>
            <person name="Win J."/>
            <person name="Zerillo M.M."/>
            <person name="Beakes G.W."/>
            <person name="Boore J.L."/>
            <person name="Busam D."/>
            <person name="Dumas B."/>
            <person name="Ferriera S."/>
            <person name="Fuerstenberg S.I."/>
            <person name="Gachon C.M."/>
            <person name="Gaulin E."/>
            <person name="Govers F."/>
            <person name="Grenville-Briggs L."/>
            <person name="Horner N."/>
            <person name="Hostetler J."/>
            <person name="Jiang R.H."/>
            <person name="Johnson J."/>
            <person name="Krajaejun T."/>
            <person name="Lin H."/>
            <person name="Meijer H.J."/>
            <person name="Moore B."/>
            <person name="Morris P."/>
            <person name="Phuntmart V."/>
            <person name="Puiu D."/>
            <person name="Shetty J."/>
            <person name="Stajich J.E."/>
            <person name="Tripathy S."/>
            <person name="Wawra S."/>
            <person name="van West P."/>
            <person name="Whitty B.R."/>
            <person name="Coutinho P.M."/>
            <person name="Henrissat B."/>
            <person name="Martin F."/>
            <person name="Thomas P.D."/>
            <person name="Tyler B.M."/>
            <person name="De Vries R.P."/>
            <person name="Kamoun S."/>
            <person name="Yandell M."/>
            <person name="Tisserat N."/>
            <person name="Buell C.R."/>
        </authorList>
    </citation>
    <scope>NUCLEOTIDE SEQUENCE</scope>
    <source>
        <strain evidence="15">DAOM:BR144</strain>
    </source>
</reference>
<feature type="region of interest" description="Disordered" evidence="10">
    <location>
        <begin position="668"/>
        <end position="693"/>
    </location>
</feature>
<protein>
    <recommendedName>
        <fullName evidence="16">Cleavage and polyadenylation specificity factor subunit 4</fullName>
    </recommendedName>
</protein>
<accession>K3WDK3</accession>
<dbReference type="InterPro" id="IPR013989">
    <property type="entry name" value="Dev_and_cell_death_domain"/>
</dbReference>
<evidence type="ECO:0000256" key="3">
    <source>
        <dbReference type="ARBA" id="ARBA00022723"/>
    </source>
</evidence>
<dbReference type="GO" id="GO:0006397">
    <property type="term" value="P:mRNA processing"/>
    <property type="evidence" value="ECO:0007669"/>
    <property type="project" value="UniProtKB-KW"/>
</dbReference>
<dbReference type="AlphaFoldDB" id="K3WDK3"/>
<reference evidence="14" key="3">
    <citation type="submission" date="2015-02" db="UniProtKB">
        <authorList>
            <consortium name="EnsemblProtists"/>
        </authorList>
    </citation>
    <scope>IDENTIFICATION</scope>
    <source>
        <strain evidence="14">DAOM BR144</strain>
    </source>
</reference>
<dbReference type="CDD" id="cd21134">
    <property type="entry name" value="YTH"/>
    <property type="match status" value="1"/>
</dbReference>
<feature type="compositionally biased region" description="Basic and acidic residues" evidence="10">
    <location>
        <begin position="199"/>
        <end position="211"/>
    </location>
</feature>
<feature type="domain" description="YTH" evidence="12">
    <location>
        <begin position="256"/>
        <end position="397"/>
    </location>
</feature>
<dbReference type="PROSITE" id="PS50882">
    <property type="entry name" value="YTH"/>
    <property type="match status" value="1"/>
</dbReference>
<dbReference type="Pfam" id="PF00642">
    <property type="entry name" value="zf-CCCH"/>
    <property type="match status" value="1"/>
</dbReference>
<dbReference type="HOGENOM" id="CLU_372358_0_0_1"/>
<dbReference type="PROSITE" id="PS51222">
    <property type="entry name" value="DCD"/>
    <property type="match status" value="1"/>
</dbReference>
<dbReference type="eggNOG" id="KOG1902">
    <property type="taxonomic scope" value="Eukaryota"/>
</dbReference>
<evidence type="ECO:0000256" key="9">
    <source>
        <dbReference type="PROSITE-ProRule" id="PRU00723"/>
    </source>
</evidence>
<evidence type="ECO:0000259" key="12">
    <source>
        <dbReference type="PROSITE" id="PS50882"/>
    </source>
</evidence>
<feature type="region of interest" description="Disordered" evidence="10">
    <location>
        <begin position="734"/>
        <end position="800"/>
    </location>
</feature>
<dbReference type="Gene3D" id="3.30.1370.10">
    <property type="entry name" value="K Homology domain, type 1"/>
    <property type="match status" value="1"/>
</dbReference>
<dbReference type="Gene3D" id="3.10.590.10">
    <property type="entry name" value="ph1033 like domains"/>
    <property type="match status" value="1"/>
</dbReference>
<evidence type="ECO:0000259" key="11">
    <source>
        <dbReference type="PROSITE" id="PS50103"/>
    </source>
</evidence>
<dbReference type="InterPro" id="IPR036855">
    <property type="entry name" value="Znf_CCCH_sf"/>
</dbReference>
<feature type="zinc finger region" description="C3H1-type" evidence="9">
    <location>
        <begin position="169"/>
        <end position="197"/>
    </location>
</feature>
<dbReference type="eggNOG" id="KOG1040">
    <property type="taxonomic scope" value="Eukaryota"/>
</dbReference>
<feature type="compositionally biased region" description="Low complexity" evidence="10">
    <location>
        <begin position="775"/>
        <end position="800"/>
    </location>
</feature>
<feature type="region of interest" description="Disordered" evidence="10">
    <location>
        <begin position="603"/>
        <end position="629"/>
    </location>
</feature>
<dbReference type="FunFam" id="4.10.1000.10:FF:000003">
    <property type="entry name" value="Zinc finger CCCH domain-containing protein"/>
    <property type="match status" value="1"/>
</dbReference>
<dbReference type="InterPro" id="IPR007275">
    <property type="entry name" value="YTH_domain"/>
</dbReference>
<feature type="zinc finger region" description="C3H1-type" evidence="9">
    <location>
        <begin position="56"/>
        <end position="83"/>
    </location>
</feature>
<keyword evidence="8" id="KW-0539">Nucleus</keyword>
<name>K3WDK3_GLOUD</name>
<evidence type="ECO:0000256" key="7">
    <source>
        <dbReference type="ARBA" id="ARBA00022884"/>
    </source>
</evidence>
<dbReference type="Pfam" id="PF14608">
    <property type="entry name" value="zf-CCCH_2"/>
    <property type="match status" value="3"/>
</dbReference>
<dbReference type="InterPro" id="IPR000571">
    <property type="entry name" value="Znf_CCCH"/>
</dbReference>
<feature type="zinc finger region" description="C3H1-type" evidence="9">
    <location>
        <begin position="108"/>
        <end position="135"/>
    </location>
</feature>
<evidence type="ECO:0000256" key="4">
    <source>
        <dbReference type="ARBA" id="ARBA00022737"/>
    </source>
</evidence>
<evidence type="ECO:0000256" key="6">
    <source>
        <dbReference type="ARBA" id="ARBA00022833"/>
    </source>
</evidence>
<evidence type="ECO:0000256" key="2">
    <source>
        <dbReference type="ARBA" id="ARBA00022664"/>
    </source>
</evidence>
<dbReference type="GO" id="GO:0003723">
    <property type="term" value="F:RNA binding"/>
    <property type="evidence" value="ECO:0007669"/>
    <property type="project" value="UniProtKB-KW"/>
</dbReference>